<feature type="transmembrane region" description="Helical" evidence="10">
    <location>
        <begin position="41"/>
        <end position="66"/>
    </location>
</feature>
<comment type="similarity">
    <text evidence="9">Belongs to the G-protein coupled receptor 1 family.</text>
</comment>
<dbReference type="Gene3D" id="1.20.1070.10">
    <property type="entry name" value="Rhodopsin 7-helix transmembrane proteins"/>
    <property type="match status" value="1"/>
</dbReference>
<dbReference type="OMA" id="WPIHYKS"/>
<dbReference type="InterPro" id="IPR000276">
    <property type="entry name" value="GPCR_Rhodpsn"/>
</dbReference>
<feature type="domain" description="G-protein coupled receptors family 1 profile" evidence="11">
    <location>
        <begin position="1"/>
        <end position="229"/>
    </location>
</feature>
<dbReference type="GO" id="GO:0005886">
    <property type="term" value="C:plasma membrane"/>
    <property type="evidence" value="ECO:0007669"/>
    <property type="project" value="UniProtKB-SubCell"/>
</dbReference>
<evidence type="ECO:0000256" key="1">
    <source>
        <dbReference type="ARBA" id="ARBA00004651"/>
    </source>
</evidence>
<name>R7UHT3_CAPTE</name>
<feature type="transmembrane region" description="Helical" evidence="10">
    <location>
        <begin position="78"/>
        <end position="103"/>
    </location>
</feature>
<organism evidence="12">
    <name type="scientific">Capitella teleta</name>
    <name type="common">Polychaete worm</name>
    <dbReference type="NCBI Taxonomy" id="283909"/>
    <lineage>
        <taxon>Eukaryota</taxon>
        <taxon>Metazoa</taxon>
        <taxon>Spiralia</taxon>
        <taxon>Lophotrochozoa</taxon>
        <taxon>Annelida</taxon>
        <taxon>Polychaeta</taxon>
        <taxon>Sedentaria</taxon>
        <taxon>Scolecida</taxon>
        <taxon>Capitellidae</taxon>
        <taxon>Capitella</taxon>
    </lineage>
</organism>
<feature type="transmembrane region" description="Helical" evidence="10">
    <location>
        <begin position="216"/>
        <end position="232"/>
    </location>
</feature>
<dbReference type="OrthoDB" id="10071887at2759"/>
<dbReference type="AlphaFoldDB" id="R7UHT3"/>
<dbReference type="EMBL" id="KB301364">
    <property type="protein sequence ID" value="ELU05638.1"/>
    <property type="molecule type" value="Genomic_DNA"/>
</dbReference>
<keyword evidence="6 10" id="KW-0472">Membrane</keyword>
<dbReference type="Pfam" id="PF00001">
    <property type="entry name" value="7tm_1"/>
    <property type="match status" value="1"/>
</dbReference>
<dbReference type="GO" id="GO:0004930">
    <property type="term" value="F:G protein-coupled receptor activity"/>
    <property type="evidence" value="ECO:0007669"/>
    <property type="project" value="UniProtKB-KW"/>
</dbReference>
<evidence type="ECO:0000256" key="3">
    <source>
        <dbReference type="ARBA" id="ARBA00022692"/>
    </source>
</evidence>
<reference evidence="12 14" key="2">
    <citation type="journal article" date="2013" name="Nature">
        <title>Insights into bilaterian evolution from three spiralian genomes.</title>
        <authorList>
            <person name="Simakov O."/>
            <person name="Marletaz F."/>
            <person name="Cho S.J."/>
            <person name="Edsinger-Gonzales E."/>
            <person name="Havlak P."/>
            <person name="Hellsten U."/>
            <person name="Kuo D.H."/>
            <person name="Larsson T."/>
            <person name="Lv J."/>
            <person name="Arendt D."/>
            <person name="Savage R."/>
            <person name="Osoegawa K."/>
            <person name="de Jong P."/>
            <person name="Grimwood J."/>
            <person name="Chapman J.A."/>
            <person name="Shapiro H."/>
            <person name="Aerts A."/>
            <person name="Otillar R.P."/>
            <person name="Terry A.Y."/>
            <person name="Boore J.L."/>
            <person name="Grigoriev I.V."/>
            <person name="Lindberg D.R."/>
            <person name="Seaver E.C."/>
            <person name="Weisblat D.A."/>
            <person name="Putnam N.H."/>
            <person name="Rokhsar D.S."/>
        </authorList>
    </citation>
    <scope>NUCLEOTIDE SEQUENCE</scope>
    <source>
        <strain evidence="12 14">I ESC-2004</strain>
    </source>
</reference>
<dbReference type="PROSITE" id="PS50262">
    <property type="entry name" value="G_PROTEIN_RECEP_F1_2"/>
    <property type="match status" value="1"/>
</dbReference>
<evidence type="ECO:0000256" key="6">
    <source>
        <dbReference type="ARBA" id="ARBA00023136"/>
    </source>
</evidence>
<protein>
    <recommendedName>
        <fullName evidence="11">G-protein coupled receptors family 1 profile domain-containing protein</fullName>
    </recommendedName>
</protein>
<keyword evidence="2" id="KW-1003">Cell membrane</keyword>
<evidence type="ECO:0000256" key="7">
    <source>
        <dbReference type="ARBA" id="ARBA00023170"/>
    </source>
</evidence>
<keyword evidence="7 9" id="KW-0675">Receptor</keyword>
<evidence type="ECO:0000256" key="8">
    <source>
        <dbReference type="ARBA" id="ARBA00023224"/>
    </source>
</evidence>
<dbReference type="PANTHER" id="PTHR24248">
    <property type="entry name" value="ADRENERGIC RECEPTOR-RELATED G-PROTEIN COUPLED RECEPTOR"/>
    <property type="match status" value="1"/>
</dbReference>
<accession>R7UHT3</accession>
<dbReference type="EMBL" id="AMQN01001307">
    <property type="status" value="NOT_ANNOTATED_CDS"/>
    <property type="molecule type" value="Genomic_DNA"/>
</dbReference>
<reference evidence="14" key="1">
    <citation type="submission" date="2012-12" db="EMBL/GenBank/DDBJ databases">
        <authorList>
            <person name="Hellsten U."/>
            <person name="Grimwood J."/>
            <person name="Chapman J.A."/>
            <person name="Shapiro H."/>
            <person name="Aerts A."/>
            <person name="Otillar R.P."/>
            <person name="Terry A.Y."/>
            <person name="Boore J.L."/>
            <person name="Simakov O."/>
            <person name="Marletaz F."/>
            <person name="Cho S.-J."/>
            <person name="Edsinger-Gonzales E."/>
            <person name="Havlak P."/>
            <person name="Kuo D.-H."/>
            <person name="Larsson T."/>
            <person name="Lv J."/>
            <person name="Arendt D."/>
            <person name="Savage R."/>
            <person name="Osoegawa K."/>
            <person name="de Jong P."/>
            <person name="Lindberg D.R."/>
            <person name="Seaver E.C."/>
            <person name="Weisblat D.A."/>
            <person name="Putnam N.H."/>
            <person name="Grigoriev I.V."/>
            <person name="Rokhsar D.S."/>
        </authorList>
    </citation>
    <scope>NUCLEOTIDE SEQUENCE</scope>
    <source>
        <strain evidence="14">I ESC-2004</strain>
    </source>
</reference>
<proteinExistence type="inferred from homology"/>
<dbReference type="CDD" id="cd14967">
    <property type="entry name" value="7tmA_amine_R-like"/>
    <property type="match status" value="1"/>
</dbReference>
<keyword evidence="5 9" id="KW-0297">G-protein coupled receptor</keyword>
<feature type="non-terminal residue" evidence="12">
    <location>
        <position position="1"/>
    </location>
</feature>
<reference evidence="13" key="3">
    <citation type="submission" date="2015-06" db="UniProtKB">
        <authorList>
            <consortium name="EnsemblMetazoa"/>
        </authorList>
    </citation>
    <scope>IDENTIFICATION</scope>
</reference>
<evidence type="ECO:0000256" key="2">
    <source>
        <dbReference type="ARBA" id="ARBA00022475"/>
    </source>
</evidence>
<dbReference type="EnsemblMetazoa" id="CapteT145497">
    <property type="protein sequence ID" value="CapteP145497"/>
    <property type="gene ID" value="CapteG145497"/>
</dbReference>
<evidence type="ECO:0000256" key="5">
    <source>
        <dbReference type="ARBA" id="ARBA00023040"/>
    </source>
</evidence>
<dbReference type="SUPFAM" id="SSF81321">
    <property type="entry name" value="Family A G protein-coupled receptor-like"/>
    <property type="match status" value="1"/>
</dbReference>
<evidence type="ECO:0000313" key="13">
    <source>
        <dbReference type="EnsemblMetazoa" id="CapteP145497"/>
    </source>
</evidence>
<feature type="transmembrane region" description="Helical" evidence="10">
    <location>
        <begin position="7"/>
        <end position="29"/>
    </location>
</feature>
<evidence type="ECO:0000256" key="9">
    <source>
        <dbReference type="RuleBase" id="RU000688"/>
    </source>
</evidence>
<evidence type="ECO:0000256" key="10">
    <source>
        <dbReference type="SAM" id="Phobius"/>
    </source>
</evidence>
<evidence type="ECO:0000259" key="11">
    <source>
        <dbReference type="PROSITE" id="PS50262"/>
    </source>
</evidence>
<dbReference type="PROSITE" id="PS00237">
    <property type="entry name" value="G_PROTEIN_RECEP_F1_1"/>
    <property type="match status" value="1"/>
</dbReference>
<feature type="transmembrane region" description="Helical" evidence="10">
    <location>
        <begin position="129"/>
        <end position="154"/>
    </location>
</feature>
<evidence type="ECO:0000313" key="12">
    <source>
        <dbReference type="EMBL" id="ELU05638.1"/>
    </source>
</evidence>
<keyword evidence="4 10" id="KW-1133">Transmembrane helix</keyword>
<dbReference type="HOGENOM" id="CLU_009579_11_2_1"/>
<sequence length="248" mass="29276">KKLRNTFTFYIANLAITDLMVGMVAMLFYTFDTVLGYWPFGQFMCGVWIFFDYAMTFASVFTLVAISLDRYIPMRIILFYPVMCSLFGFIMFYSRFAVIAIWMPPFIIDRVSHSSPGVCWWDPSQNTEFVYVIAIVGHHLPCLIIIYCYTWVVVITRDKFRQVKETSAQRERNMFVTLSYILVTYLICWLPFHIIFDLSFLMPGLVSEKLYTFGFWMAYFNSTLNPIIYTYSNSGFRRAFKKVITCRK</sequence>
<dbReference type="InterPro" id="IPR017452">
    <property type="entry name" value="GPCR_Rhodpsn_7TM"/>
</dbReference>
<evidence type="ECO:0000313" key="14">
    <source>
        <dbReference type="Proteomes" id="UP000014760"/>
    </source>
</evidence>
<dbReference type="STRING" id="283909.R7UHT3"/>
<feature type="transmembrane region" description="Helical" evidence="10">
    <location>
        <begin position="175"/>
        <end position="196"/>
    </location>
</feature>
<keyword evidence="3 9" id="KW-0812">Transmembrane</keyword>
<comment type="subcellular location">
    <subcellularLocation>
        <location evidence="1">Cell membrane</location>
        <topology evidence="1">Multi-pass membrane protein</topology>
    </subcellularLocation>
</comment>
<gene>
    <name evidence="12" type="ORF">CAPTEDRAFT_145497</name>
</gene>
<evidence type="ECO:0000256" key="4">
    <source>
        <dbReference type="ARBA" id="ARBA00022989"/>
    </source>
</evidence>
<keyword evidence="14" id="KW-1185">Reference proteome</keyword>
<keyword evidence="8 9" id="KW-0807">Transducer</keyword>
<dbReference type="PRINTS" id="PR00237">
    <property type="entry name" value="GPCRRHODOPSN"/>
</dbReference>
<dbReference type="Proteomes" id="UP000014760">
    <property type="component" value="Unassembled WGS sequence"/>
</dbReference>